<dbReference type="AlphaFoldDB" id="A0A968GA64"/>
<dbReference type="Proteomes" id="UP000711995">
    <property type="component" value="Unassembled WGS sequence"/>
</dbReference>
<dbReference type="RefSeq" id="WP_167701055.1">
    <property type="nucleotide sequence ID" value="NZ_CP118176.1"/>
</dbReference>
<reference evidence="1 2" key="1">
    <citation type="submission" date="2020-03" db="EMBL/GenBank/DDBJ databases">
        <title>Spirochaetal bacteria isolated from arthropods constitute a novel genus Entomospira genus novum within the order Spirochaetales.</title>
        <authorList>
            <person name="Grana-Miraglia L."/>
            <person name="Sikutova S."/>
            <person name="Fingerle V."/>
            <person name="Sing A."/>
            <person name="Castillo-Ramirez S."/>
            <person name="Margos G."/>
            <person name="Rudolf I."/>
        </authorList>
    </citation>
    <scope>NUCLEOTIDE SEQUENCE [LARGE SCALE GENOMIC DNA]</scope>
    <source>
        <strain evidence="1 2">BR193</strain>
    </source>
</reference>
<name>A0A968GA64_9SPIO</name>
<comment type="caution">
    <text evidence="1">The sequence shown here is derived from an EMBL/GenBank/DDBJ whole genome shotgun (WGS) entry which is preliminary data.</text>
</comment>
<gene>
    <name evidence="1" type="ORF">HCT14_07925</name>
</gene>
<evidence type="ECO:0000313" key="1">
    <source>
        <dbReference type="EMBL" id="NIZ41433.1"/>
    </source>
</evidence>
<proteinExistence type="predicted"/>
<dbReference type="EMBL" id="JAATLJ010000003">
    <property type="protein sequence ID" value="NIZ41433.1"/>
    <property type="molecule type" value="Genomic_DNA"/>
</dbReference>
<organism evidence="1 2">
    <name type="scientific">Entomospira entomophila</name>
    <dbReference type="NCBI Taxonomy" id="2719988"/>
    <lineage>
        <taxon>Bacteria</taxon>
        <taxon>Pseudomonadati</taxon>
        <taxon>Spirochaetota</taxon>
        <taxon>Spirochaetia</taxon>
        <taxon>Spirochaetales</taxon>
        <taxon>Spirochaetaceae</taxon>
        <taxon>Entomospira</taxon>
    </lineage>
</organism>
<sequence length="229" mass="26901">MMRHQWLYWLVCSCLFSCTPKTNEIESEESNWILFDKEVRTIVLYQLPNDQKAGHGAFHYKIVPVADLPYFYNRSLNLKGMDPFDLGFYTMMYKNSDEDHLHYMRFDDDIGAESAIEFPLLLHYGHRFENLITNRYHLMVRDVLHEENLSRFDQLTGVNAHDDRLLRSRYTFASYSGWNASASIIQRAGLKVGDPFVILFVIELDGVLYPLNLPLLKQFTDDYTIVVRP</sequence>
<evidence type="ECO:0000313" key="2">
    <source>
        <dbReference type="Proteomes" id="UP000711995"/>
    </source>
</evidence>
<protein>
    <submittedName>
        <fullName evidence="1">Uncharacterized protein</fullName>
    </submittedName>
</protein>
<accession>A0A968GA64</accession>
<keyword evidence="2" id="KW-1185">Reference proteome</keyword>